<dbReference type="GO" id="GO:0051082">
    <property type="term" value="F:unfolded protein binding"/>
    <property type="evidence" value="ECO:0007669"/>
    <property type="project" value="InterPro"/>
</dbReference>
<dbReference type="GO" id="GO:0042026">
    <property type="term" value="P:protein refolding"/>
    <property type="evidence" value="ECO:0007669"/>
    <property type="project" value="TreeGrafter"/>
</dbReference>
<organism evidence="6 7">
    <name type="scientific">Prosthecobacter vanneervenii</name>
    <dbReference type="NCBI Taxonomy" id="48466"/>
    <lineage>
        <taxon>Bacteria</taxon>
        <taxon>Pseudomonadati</taxon>
        <taxon>Verrucomicrobiota</taxon>
        <taxon>Verrucomicrobiia</taxon>
        <taxon>Verrucomicrobiales</taxon>
        <taxon>Verrucomicrobiaceae</taxon>
        <taxon>Prosthecobacter</taxon>
    </lineage>
</organism>
<protein>
    <submittedName>
        <fullName evidence="6">Curved DNA-binding protein</fullName>
    </submittedName>
</protein>
<dbReference type="InterPro" id="IPR001623">
    <property type="entry name" value="DnaJ_domain"/>
</dbReference>
<evidence type="ECO:0000256" key="1">
    <source>
        <dbReference type="ARBA" id="ARBA00022490"/>
    </source>
</evidence>
<dbReference type="InterPro" id="IPR002939">
    <property type="entry name" value="DnaJ_C"/>
</dbReference>
<feature type="region of interest" description="Disordered" evidence="4">
    <location>
        <begin position="120"/>
        <end position="140"/>
    </location>
</feature>
<dbReference type="PANTHER" id="PTHR43096:SF52">
    <property type="entry name" value="DNAJ HOMOLOG 1, MITOCHONDRIAL-RELATED"/>
    <property type="match status" value="1"/>
</dbReference>
<dbReference type="PROSITE" id="PS50076">
    <property type="entry name" value="DNAJ_2"/>
    <property type="match status" value="1"/>
</dbReference>
<evidence type="ECO:0000256" key="2">
    <source>
        <dbReference type="ARBA" id="ARBA00023125"/>
    </source>
</evidence>
<dbReference type="Gene3D" id="2.60.260.20">
    <property type="entry name" value="Urease metallochaperone UreE, N-terminal domain"/>
    <property type="match status" value="2"/>
</dbReference>
<gene>
    <name evidence="6" type="ORF">HNQ65_004800</name>
</gene>
<dbReference type="SUPFAM" id="SSF46565">
    <property type="entry name" value="Chaperone J-domain"/>
    <property type="match status" value="1"/>
</dbReference>
<dbReference type="CDD" id="cd10747">
    <property type="entry name" value="DnaJ_C"/>
    <property type="match status" value="1"/>
</dbReference>
<dbReference type="Pfam" id="PF01556">
    <property type="entry name" value="DnaJ_C"/>
    <property type="match status" value="1"/>
</dbReference>
<keyword evidence="1" id="KW-0963">Cytoplasm</keyword>
<dbReference type="FunFam" id="2.60.260.20:FF:000008">
    <property type="entry name" value="Curved DNA-binding protein"/>
    <property type="match status" value="1"/>
</dbReference>
<dbReference type="InterPro" id="IPR008971">
    <property type="entry name" value="HSP40/DnaJ_pept-bd"/>
</dbReference>
<reference evidence="6 7" key="1">
    <citation type="submission" date="2020-08" db="EMBL/GenBank/DDBJ databases">
        <title>Genomic Encyclopedia of Type Strains, Phase IV (KMG-IV): sequencing the most valuable type-strain genomes for metagenomic binning, comparative biology and taxonomic classification.</title>
        <authorList>
            <person name="Goeker M."/>
        </authorList>
    </citation>
    <scope>NUCLEOTIDE SEQUENCE [LARGE SCALE GENOMIC DNA]</scope>
    <source>
        <strain evidence="6 7">DSM 12252</strain>
    </source>
</reference>
<dbReference type="SUPFAM" id="SSF49493">
    <property type="entry name" value="HSP40/DnaJ peptide-binding domain"/>
    <property type="match status" value="2"/>
</dbReference>
<dbReference type="PRINTS" id="PR00625">
    <property type="entry name" value="JDOMAIN"/>
</dbReference>
<evidence type="ECO:0000256" key="3">
    <source>
        <dbReference type="ARBA" id="ARBA00023186"/>
    </source>
</evidence>
<feature type="region of interest" description="Disordered" evidence="4">
    <location>
        <begin position="173"/>
        <end position="209"/>
    </location>
</feature>
<keyword evidence="3" id="KW-0143">Chaperone</keyword>
<feature type="compositionally biased region" description="Gly residues" evidence="4">
    <location>
        <begin position="200"/>
        <end position="209"/>
    </location>
</feature>
<proteinExistence type="predicted"/>
<dbReference type="RefSeq" id="WP_184343732.1">
    <property type="nucleotide sequence ID" value="NZ_JACHIG010000014.1"/>
</dbReference>
<dbReference type="Proteomes" id="UP000590740">
    <property type="component" value="Unassembled WGS sequence"/>
</dbReference>
<comment type="caution">
    <text evidence="6">The sequence shown here is derived from an EMBL/GenBank/DDBJ whole genome shotgun (WGS) entry which is preliminary data.</text>
</comment>
<keyword evidence="2 6" id="KW-0238">DNA-binding</keyword>
<accession>A0A7W7YFF8</accession>
<name>A0A7W7YFF8_9BACT</name>
<evidence type="ECO:0000313" key="6">
    <source>
        <dbReference type="EMBL" id="MBB5035191.1"/>
    </source>
</evidence>
<sequence length="322" mass="36045">MPAEFKDYYAILGVPRDASADDIKKAFRKLARQYHPDTAKDKKTAEAKFKEINEANEVLSDPEKRRKYDTLGARWQEEGDFQPPPDTGGGYEQEFHFGGTGFSDFFERYFSGGSRYGFPQGFEEEIPTGSAKKRKGRARRGHDIEGDILVTLEEAMHGTQRPISLQTLNRQTGQTQTHSFQVRIPPGATDGRRIRVPGQGEPGQNGGEAGDLYLRVRHASHPDFTTQEADVYHELDLAPWEAVLGAEIVVPTLDGSIKLRIPANSENGQTLRVRGRGLPKGGTTERGDFFVKLQVVLPQKSSDAERRLWEQLRSTSTFNPRA</sequence>
<dbReference type="PANTHER" id="PTHR43096">
    <property type="entry name" value="DNAJ HOMOLOG 1, MITOCHONDRIAL-RELATED"/>
    <property type="match status" value="1"/>
</dbReference>
<evidence type="ECO:0000313" key="7">
    <source>
        <dbReference type="Proteomes" id="UP000590740"/>
    </source>
</evidence>
<dbReference type="InterPro" id="IPR036869">
    <property type="entry name" value="J_dom_sf"/>
</dbReference>
<feature type="compositionally biased region" description="Basic residues" evidence="4">
    <location>
        <begin position="131"/>
        <end position="140"/>
    </location>
</feature>
<dbReference type="GO" id="GO:0003677">
    <property type="term" value="F:DNA binding"/>
    <property type="evidence" value="ECO:0007669"/>
    <property type="project" value="UniProtKB-KW"/>
</dbReference>
<dbReference type="SMART" id="SM00271">
    <property type="entry name" value="DnaJ"/>
    <property type="match status" value="1"/>
</dbReference>
<dbReference type="Pfam" id="PF00226">
    <property type="entry name" value="DnaJ"/>
    <property type="match status" value="1"/>
</dbReference>
<feature type="domain" description="J" evidence="5">
    <location>
        <begin position="7"/>
        <end position="72"/>
    </location>
</feature>
<dbReference type="CDD" id="cd06257">
    <property type="entry name" value="DnaJ"/>
    <property type="match status" value="1"/>
</dbReference>
<dbReference type="EMBL" id="JACHIG010000014">
    <property type="protein sequence ID" value="MBB5035191.1"/>
    <property type="molecule type" value="Genomic_DNA"/>
</dbReference>
<dbReference type="PROSITE" id="PS00636">
    <property type="entry name" value="DNAJ_1"/>
    <property type="match status" value="1"/>
</dbReference>
<evidence type="ECO:0000256" key="4">
    <source>
        <dbReference type="SAM" id="MobiDB-lite"/>
    </source>
</evidence>
<dbReference type="Gene3D" id="1.10.287.110">
    <property type="entry name" value="DnaJ domain"/>
    <property type="match status" value="1"/>
</dbReference>
<dbReference type="GO" id="GO:0005737">
    <property type="term" value="C:cytoplasm"/>
    <property type="evidence" value="ECO:0007669"/>
    <property type="project" value="TreeGrafter"/>
</dbReference>
<evidence type="ECO:0000259" key="5">
    <source>
        <dbReference type="PROSITE" id="PS50076"/>
    </source>
</evidence>
<dbReference type="AlphaFoldDB" id="A0A7W7YFF8"/>
<dbReference type="InterPro" id="IPR018253">
    <property type="entry name" value="DnaJ_domain_CS"/>
</dbReference>
<keyword evidence="7" id="KW-1185">Reference proteome</keyword>
<dbReference type="FunFam" id="2.60.260.20:FF:000013">
    <property type="entry name" value="DnaJ subfamily B member 11"/>
    <property type="match status" value="1"/>
</dbReference>